<evidence type="ECO:0000313" key="2">
    <source>
        <dbReference type="EMBL" id="ADH98885.1"/>
    </source>
</evidence>
<dbReference type="AlphaFoldDB" id="D6XSU9"/>
<reference evidence="2" key="1">
    <citation type="submission" date="2009-10" db="EMBL/GenBank/DDBJ databases">
        <title>Complete sequence of Bacillus selenitireducens MLS10.</title>
        <authorList>
            <consortium name="US DOE Joint Genome Institute"/>
            <person name="Lucas S."/>
            <person name="Copeland A."/>
            <person name="Lapidus A."/>
            <person name="Glavina del Rio T."/>
            <person name="Dalin E."/>
            <person name="Tice H."/>
            <person name="Bruce D."/>
            <person name="Goodwin L."/>
            <person name="Pitluck S."/>
            <person name="Sims D."/>
            <person name="Brettin T."/>
            <person name="Detter J.C."/>
            <person name="Han C."/>
            <person name="Larimer F."/>
            <person name="Land M."/>
            <person name="Hauser L."/>
            <person name="Kyrpides N."/>
            <person name="Ovchinnikova G."/>
            <person name="Stolz J."/>
        </authorList>
    </citation>
    <scope>NUCLEOTIDE SEQUENCE [LARGE SCALE GENOMIC DNA]</scope>
    <source>
        <strain evidence="2">MLS10</strain>
    </source>
</reference>
<sequence>MEWSWMNIVFVYTAVISLVGVFLMMSDKGRAINQKYRISERTLLTVAALGGAMAMLMMARLIRHKTKRPKFMLGMPMMAIVHVGLFIYFFYVS</sequence>
<dbReference type="HOGENOM" id="CLU_091970_3_2_9"/>
<evidence type="ECO:0000313" key="3">
    <source>
        <dbReference type="Proteomes" id="UP000000271"/>
    </source>
</evidence>
<keyword evidence="1" id="KW-0472">Membrane</keyword>
<gene>
    <name evidence="2" type="ordered locus">Bsel_1373</name>
</gene>
<feature type="transmembrane region" description="Helical" evidence="1">
    <location>
        <begin position="7"/>
        <end position="26"/>
    </location>
</feature>
<dbReference type="RefSeq" id="WP_013172309.1">
    <property type="nucleotide sequence ID" value="NC_014219.1"/>
</dbReference>
<dbReference type="Pfam" id="PF06961">
    <property type="entry name" value="DUF1294"/>
    <property type="match status" value="1"/>
</dbReference>
<name>D6XSU9_BACIE</name>
<dbReference type="KEGG" id="bse:Bsel_1373"/>
<organism evidence="2 3">
    <name type="scientific">Bacillus selenitireducens (strain ATCC 700615 / DSM 15326 / MLS10)</name>
    <dbReference type="NCBI Taxonomy" id="439292"/>
    <lineage>
        <taxon>Bacteria</taxon>
        <taxon>Bacillati</taxon>
        <taxon>Bacillota</taxon>
        <taxon>Bacilli</taxon>
        <taxon>Bacillales</taxon>
        <taxon>Bacillaceae</taxon>
        <taxon>Salisediminibacterium</taxon>
    </lineage>
</organism>
<evidence type="ECO:0000256" key="1">
    <source>
        <dbReference type="SAM" id="Phobius"/>
    </source>
</evidence>
<dbReference type="STRING" id="439292.Bsel_1373"/>
<dbReference type="Proteomes" id="UP000000271">
    <property type="component" value="Chromosome"/>
</dbReference>
<keyword evidence="1" id="KW-0812">Transmembrane</keyword>
<dbReference type="eggNOG" id="COG3326">
    <property type="taxonomic scope" value="Bacteria"/>
</dbReference>
<keyword evidence="1" id="KW-1133">Transmembrane helix</keyword>
<feature type="transmembrane region" description="Helical" evidence="1">
    <location>
        <begin position="38"/>
        <end position="59"/>
    </location>
</feature>
<dbReference type="EMBL" id="CP001791">
    <property type="protein sequence ID" value="ADH98885.1"/>
    <property type="molecule type" value="Genomic_DNA"/>
</dbReference>
<dbReference type="OrthoDB" id="1698854at2"/>
<protein>
    <recommendedName>
        <fullName evidence="4">DUF1294 domain-containing protein</fullName>
    </recommendedName>
</protein>
<feature type="transmembrane region" description="Helical" evidence="1">
    <location>
        <begin position="71"/>
        <end position="91"/>
    </location>
</feature>
<accession>D6XSU9</accession>
<evidence type="ECO:0008006" key="4">
    <source>
        <dbReference type="Google" id="ProtNLM"/>
    </source>
</evidence>
<keyword evidence="3" id="KW-1185">Reference proteome</keyword>
<dbReference type="InterPro" id="IPR010718">
    <property type="entry name" value="DUF1294"/>
</dbReference>
<proteinExistence type="predicted"/>